<reference evidence="3 4" key="1">
    <citation type="journal article" date="2023" name="Commun. Biol.">
        <title>Genome analysis of Parmales, the sister group of diatoms, reveals the evolutionary specialization of diatoms from phago-mixotrophs to photoautotrophs.</title>
        <authorList>
            <person name="Ban H."/>
            <person name="Sato S."/>
            <person name="Yoshikawa S."/>
            <person name="Yamada K."/>
            <person name="Nakamura Y."/>
            <person name="Ichinomiya M."/>
            <person name="Sato N."/>
            <person name="Blanc-Mathieu R."/>
            <person name="Endo H."/>
            <person name="Kuwata A."/>
            <person name="Ogata H."/>
        </authorList>
    </citation>
    <scope>NUCLEOTIDE SEQUENCE [LARGE SCALE GENOMIC DNA]</scope>
</reference>
<accession>A0ABQ6N575</accession>
<evidence type="ECO:0000256" key="1">
    <source>
        <dbReference type="SAM" id="MobiDB-lite"/>
    </source>
</evidence>
<sequence>MAEPTAKRARSSPARSSPARSSPARSSPARSSPERSSLPPSLRESLKDCQPIPAVHAKLPGIVASLKTDLLQPPPTFPAGDCSDKIEETRSLFLHLAIKGLFPSPSCMVQATTAARAGTFPLLSDPSSAPSAYHLSCYVLSSLHFACAQLLSTPPDHAAATRAIDLALLRAPPRAPSWTSLASPLLDLCASLLPPPPLPPPRPPPPPECPHFLAGAEHALPIPRVDARSLTQGSFLSSVLLPNSPVVLTHAMKGPDGAPWPALSRWREADYLKARAGGRMVPVETYDREDATQTYRVPASAPIVSAWFGPGGTVSPLHNDPYHNLLCQVVGSKYIRVYDTDVTDRLYPRTGPLCNNVQINLDAPDYSAFPASENVPFRQCVLQPGETLFIPRLAWHYVRSLETSFSASFWWGARMALVKGEGGGWEAAY</sequence>
<evidence type="ECO:0000259" key="2">
    <source>
        <dbReference type="PROSITE" id="PS51184"/>
    </source>
</evidence>
<name>A0ABQ6N575_9STRA</name>
<protein>
    <recommendedName>
        <fullName evidence="2">JmjC domain-containing protein</fullName>
    </recommendedName>
</protein>
<keyword evidence="4" id="KW-1185">Reference proteome</keyword>
<feature type="region of interest" description="Disordered" evidence="1">
    <location>
        <begin position="1"/>
        <end position="45"/>
    </location>
</feature>
<evidence type="ECO:0000313" key="4">
    <source>
        <dbReference type="Proteomes" id="UP001165060"/>
    </source>
</evidence>
<comment type="caution">
    <text evidence="3">The sequence shown here is derived from an EMBL/GenBank/DDBJ whole genome shotgun (WGS) entry which is preliminary data.</text>
</comment>
<organism evidence="3 4">
    <name type="scientific">Tetraparma gracilis</name>
    <dbReference type="NCBI Taxonomy" id="2962635"/>
    <lineage>
        <taxon>Eukaryota</taxon>
        <taxon>Sar</taxon>
        <taxon>Stramenopiles</taxon>
        <taxon>Ochrophyta</taxon>
        <taxon>Bolidophyceae</taxon>
        <taxon>Parmales</taxon>
        <taxon>Triparmaceae</taxon>
        <taxon>Tetraparma</taxon>
    </lineage>
</organism>
<dbReference type="Pfam" id="PF13621">
    <property type="entry name" value="Cupin_8"/>
    <property type="match status" value="1"/>
</dbReference>
<dbReference type="SUPFAM" id="SSF51197">
    <property type="entry name" value="Clavaminate synthase-like"/>
    <property type="match status" value="1"/>
</dbReference>
<proteinExistence type="predicted"/>
<gene>
    <name evidence="3" type="ORF">TeGR_g2687</name>
</gene>
<dbReference type="Gene3D" id="2.60.120.650">
    <property type="entry name" value="Cupin"/>
    <property type="match status" value="2"/>
</dbReference>
<feature type="compositionally biased region" description="Low complexity" evidence="1">
    <location>
        <begin position="11"/>
        <end position="43"/>
    </location>
</feature>
<dbReference type="SMART" id="SM00558">
    <property type="entry name" value="JmjC"/>
    <property type="match status" value="1"/>
</dbReference>
<dbReference type="PANTHER" id="PTHR12461">
    <property type="entry name" value="HYPOXIA-INDUCIBLE FACTOR 1 ALPHA INHIBITOR-RELATED"/>
    <property type="match status" value="1"/>
</dbReference>
<dbReference type="EMBL" id="BRYB01002113">
    <property type="protein sequence ID" value="GMI39864.1"/>
    <property type="molecule type" value="Genomic_DNA"/>
</dbReference>
<dbReference type="InterPro" id="IPR041667">
    <property type="entry name" value="Cupin_8"/>
</dbReference>
<dbReference type="InterPro" id="IPR003347">
    <property type="entry name" value="JmjC_dom"/>
</dbReference>
<dbReference type="Proteomes" id="UP001165060">
    <property type="component" value="Unassembled WGS sequence"/>
</dbReference>
<dbReference type="PROSITE" id="PS51184">
    <property type="entry name" value="JMJC"/>
    <property type="match status" value="1"/>
</dbReference>
<feature type="domain" description="JmjC" evidence="2">
    <location>
        <begin position="261"/>
        <end position="428"/>
    </location>
</feature>
<dbReference type="PANTHER" id="PTHR12461:SF105">
    <property type="entry name" value="HYPOXIA-INDUCIBLE FACTOR 1-ALPHA INHIBITOR"/>
    <property type="match status" value="1"/>
</dbReference>
<evidence type="ECO:0000313" key="3">
    <source>
        <dbReference type="EMBL" id="GMI39864.1"/>
    </source>
</evidence>